<evidence type="ECO:0000256" key="1">
    <source>
        <dbReference type="ARBA" id="ARBA00000085"/>
    </source>
</evidence>
<keyword evidence="9" id="KW-0902">Two-component regulatory system</keyword>
<dbReference type="OrthoDB" id="9786919at2"/>
<keyword evidence="10 12" id="KW-0472">Membrane</keyword>
<reference evidence="15 16" key="1">
    <citation type="submission" date="2019-12" db="EMBL/GenBank/DDBJ databases">
        <title>Whole genome shotgun sequence of Streptomyces caniferus NBRC 15389.</title>
        <authorList>
            <person name="Ichikawa N."/>
            <person name="Kimura A."/>
            <person name="Kitahashi Y."/>
            <person name="Komaki H."/>
            <person name="Tamura T."/>
        </authorList>
    </citation>
    <scope>NUCLEOTIDE SEQUENCE [LARGE SCALE GENOMIC DNA]</scope>
    <source>
        <strain evidence="15 16">NBRC 15389</strain>
    </source>
</reference>
<dbReference type="PROSITE" id="PS50885">
    <property type="entry name" value="HAMP"/>
    <property type="match status" value="1"/>
</dbReference>
<dbReference type="EMBL" id="BLIN01000003">
    <property type="protein sequence ID" value="GFE05688.1"/>
    <property type="molecule type" value="Genomic_DNA"/>
</dbReference>
<name>A0A640S3M7_9ACTN</name>
<dbReference type="EC" id="2.7.13.3" evidence="3"/>
<evidence type="ECO:0000313" key="16">
    <source>
        <dbReference type="Proteomes" id="UP000435837"/>
    </source>
</evidence>
<dbReference type="InterPro" id="IPR036097">
    <property type="entry name" value="HisK_dim/P_sf"/>
</dbReference>
<evidence type="ECO:0000256" key="3">
    <source>
        <dbReference type="ARBA" id="ARBA00012438"/>
    </source>
</evidence>
<dbReference type="SMART" id="SM00388">
    <property type="entry name" value="HisKA"/>
    <property type="match status" value="1"/>
</dbReference>
<dbReference type="InterPro" id="IPR036890">
    <property type="entry name" value="HATPase_C_sf"/>
</dbReference>
<comment type="catalytic activity">
    <reaction evidence="1">
        <text>ATP + protein L-histidine = ADP + protein N-phospho-L-histidine.</text>
        <dbReference type="EC" id="2.7.13.3"/>
    </reaction>
</comment>
<dbReference type="Gene3D" id="6.10.340.10">
    <property type="match status" value="1"/>
</dbReference>
<dbReference type="SUPFAM" id="SSF55874">
    <property type="entry name" value="ATPase domain of HSP90 chaperone/DNA topoisomerase II/histidine kinase"/>
    <property type="match status" value="1"/>
</dbReference>
<dbReference type="RefSeq" id="WP_159472253.1">
    <property type="nucleotide sequence ID" value="NZ_BAAATH010000004.1"/>
</dbReference>
<dbReference type="PRINTS" id="PR00344">
    <property type="entry name" value="BCTRLSENSOR"/>
</dbReference>
<keyword evidence="6 12" id="KW-0812">Transmembrane</keyword>
<evidence type="ECO:0000256" key="12">
    <source>
        <dbReference type="SAM" id="Phobius"/>
    </source>
</evidence>
<evidence type="ECO:0000256" key="11">
    <source>
        <dbReference type="SAM" id="MobiDB-lite"/>
    </source>
</evidence>
<dbReference type="PANTHER" id="PTHR45436:SF5">
    <property type="entry name" value="SENSOR HISTIDINE KINASE TRCS"/>
    <property type="match status" value="1"/>
</dbReference>
<dbReference type="GO" id="GO:0005886">
    <property type="term" value="C:plasma membrane"/>
    <property type="evidence" value="ECO:0007669"/>
    <property type="project" value="UniProtKB-SubCell"/>
</dbReference>
<evidence type="ECO:0000256" key="9">
    <source>
        <dbReference type="ARBA" id="ARBA00023012"/>
    </source>
</evidence>
<evidence type="ECO:0000256" key="4">
    <source>
        <dbReference type="ARBA" id="ARBA00022553"/>
    </source>
</evidence>
<evidence type="ECO:0000256" key="5">
    <source>
        <dbReference type="ARBA" id="ARBA00022679"/>
    </source>
</evidence>
<dbReference type="SUPFAM" id="SSF47384">
    <property type="entry name" value="Homodimeric domain of signal transducing histidine kinase"/>
    <property type="match status" value="1"/>
</dbReference>
<keyword evidence="8 12" id="KW-1133">Transmembrane helix</keyword>
<keyword evidence="7 15" id="KW-0418">Kinase</keyword>
<proteinExistence type="predicted"/>
<dbReference type="Pfam" id="PF00672">
    <property type="entry name" value="HAMP"/>
    <property type="match status" value="1"/>
</dbReference>
<sequence length="508" mass="54328">MKPAGKTAPGTDAQTAPKTAGDGGRARRRLPRVDGLRGRLLVTVVVVALISAVTATALAYRESREAVLKRAQNAAVDDFRSRVEQLVPELDVPTDPRSMARFASKVSSGMRGSLVVVQYRDFTVGSDPSADRTRITPELRVAVRAHTQVSLQRVLYAGKPWLVLGAPVGLGSPSGPGASAHSSGVEIFAVVSLAEEERDTAELVRSVQGGLVPVLLLAAVLALLAARTVLRPVRRLARATRRLATGELSIRVEEKGHDELAELAHTFNETAGTLEHTVGELREQEALARRFVADVSHELRTPLAAMTMVSSVLEEDADQLTPDTAHAARTVSAETAKLARLVDDLIEISRFDARAVSLTVHELDLAEAIRATLAARGWTDQVEADLHPGIRARLDRRRLDVIVANLVGNALRHGAPPVTVTVRAADGWLTLSVADHGPGLPPEAARHVFDRFYKADRARARSEGSGLGMAIALENARLHGGTIEIEPQAPGTGAVFTLRLPLRTDSAS</sequence>
<protein>
    <recommendedName>
        <fullName evidence="3">histidine kinase</fullName>
        <ecNumber evidence="3">2.7.13.3</ecNumber>
    </recommendedName>
</protein>
<dbReference type="InterPro" id="IPR003661">
    <property type="entry name" value="HisK_dim/P_dom"/>
</dbReference>
<feature type="transmembrane region" description="Helical" evidence="12">
    <location>
        <begin position="40"/>
        <end position="60"/>
    </location>
</feature>
<gene>
    <name evidence="15" type="ORF">Scani_19560</name>
</gene>
<dbReference type="InterPro" id="IPR004358">
    <property type="entry name" value="Sig_transdc_His_kin-like_C"/>
</dbReference>
<feature type="domain" description="HAMP" evidence="14">
    <location>
        <begin position="227"/>
        <end position="279"/>
    </location>
</feature>
<evidence type="ECO:0000256" key="6">
    <source>
        <dbReference type="ARBA" id="ARBA00022692"/>
    </source>
</evidence>
<organism evidence="15 16">
    <name type="scientific">Streptomyces caniferus</name>
    <dbReference type="NCBI Taxonomy" id="285557"/>
    <lineage>
        <taxon>Bacteria</taxon>
        <taxon>Bacillati</taxon>
        <taxon>Actinomycetota</taxon>
        <taxon>Actinomycetes</taxon>
        <taxon>Kitasatosporales</taxon>
        <taxon>Streptomycetaceae</taxon>
        <taxon>Streptomyces</taxon>
    </lineage>
</organism>
<dbReference type="AlphaFoldDB" id="A0A640S3M7"/>
<dbReference type="Pfam" id="PF00512">
    <property type="entry name" value="HisKA"/>
    <property type="match status" value="1"/>
</dbReference>
<keyword evidence="4" id="KW-0597">Phosphoprotein</keyword>
<dbReference type="InterPro" id="IPR050428">
    <property type="entry name" value="TCS_sensor_his_kinase"/>
</dbReference>
<dbReference type="PROSITE" id="PS50109">
    <property type="entry name" value="HIS_KIN"/>
    <property type="match status" value="1"/>
</dbReference>
<feature type="region of interest" description="Disordered" evidence="11">
    <location>
        <begin position="1"/>
        <end position="29"/>
    </location>
</feature>
<dbReference type="SMART" id="SM00304">
    <property type="entry name" value="HAMP"/>
    <property type="match status" value="1"/>
</dbReference>
<evidence type="ECO:0000259" key="14">
    <source>
        <dbReference type="PROSITE" id="PS50885"/>
    </source>
</evidence>
<dbReference type="CDD" id="cd06225">
    <property type="entry name" value="HAMP"/>
    <property type="match status" value="1"/>
</dbReference>
<evidence type="ECO:0000256" key="7">
    <source>
        <dbReference type="ARBA" id="ARBA00022777"/>
    </source>
</evidence>
<feature type="domain" description="Histidine kinase" evidence="13">
    <location>
        <begin position="294"/>
        <end position="504"/>
    </location>
</feature>
<dbReference type="SMART" id="SM00387">
    <property type="entry name" value="HATPase_c"/>
    <property type="match status" value="1"/>
</dbReference>
<dbReference type="InterPro" id="IPR003660">
    <property type="entry name" value="HAMP_dom"/>
</dbReference>
<evidence type="ECO:0000256" key="2">
    <source>
        <dbReference type="ARBA" id="ARBA00004236"/>
    </source>
</evidence>
<accession>A0A640S3M7</accession>
<evidence type="ECO:0000256" key="10">
    <source>
        <dbReference type="ARBA" id="ARBA00023136"/>
    </source>
</evidence>
<keyword evidence="5" id="KW-0808">Transferase</keyword>
<dbReference type="CDD" id="cd00082">
    <property type="entry name" value="HisKA"/>
    <property type="match status" value="1"/>
</dbReference>
<dbReference type="Pfam" id="PF02518">
    <property type="entry name" value="HATPase_c"/>
    <property type="match status" value="1"/>
</dbReference>
<dbReference type="InterPro" id="IPR003594">
    <property type="entry name" value="HATPase_dom"/>
</dbReference>
<dbReference type="SUPFAM" id="SSF158472">
    <property type="entry name" value="HAMP domain-like"/>
    <property type="match status" value="1"/>
</dbReference>
<dbReference type="InterPro" id="IPR005467">
    <property type="entry name" value="His_kinase_dom"/>
</dbReference>
<evidence type="ECO:0000259" key="13">
    <source>
        <dbReference type="PROSITE" id="PS50109"/>
    </source>
</evidence>
<dbReference type="GO" id="GO:0000155">
    <property type="term" value="F:phosphorelay sensor kinase activity"/>
    <property type="evidence" value="ECO:0007669"/>
    <property type="project" value="InterPro"/>
</dbReference>
<comment type="subcellular location">
    <subcellularLocation>
        <location evidence="2">Cell membrane</location>
    </subcellularLocation>
</comment>
<dbReference type="PANTHER" id="PTHR45436">
    <property type="entry name" value="SENSOR HISTIDINE KINASE YKOH"/>
    <property type="match status" value="1"/>
</dbReference>
<dbReference type="Gene3D" id="3.30.565.10">
    <property type="entry name" value="Histidine kinase-like ATPase, C-terminal domain"/>
    <property type="match status" value="1"/>
</dbReference>
<dbReference type="Proteomes" id="UP000435837">
    <property type="component" value="Unassembled WGS sequence"/>
</dbReference>
<dbReference type="CDD" id="cd00075">
    <property type="entry name" value="HATPase"/>
    <property type="match status" value="1"/>
</dbReference>
<evidence type="ECO:0000313" key="15">
    <source>
        <dbReference type="EMBL" id="GFE05688.1"/>
    </source>
</evidence>
<evidence type="ECO:0000256" key="8">
    <source>
        <dbReference type="ARBA" id="ARBA00022989"/>
    </source>
</evidence>
<comment type="caution">
    <text evidence="15">The sequence shown here is derived from an EMBL/GenBank/DDBJ whole genome shotgun (WGS) entry which is preliminary data.</text>
</comment>
<dbReference type="Gene3D" id="1.10.287.130">
    <property type="match status" value="1"/>
</dbReference>